<keyword evidence="2" id="KW-1185">Reference proteome</keyword>
<dbReference type="AlphaFoldDB" id="A0A392UZN3"/>
<organism evidence="1 2">
    <name type="scientific">Trifolium medium</name>
    <dbReference type="NCBI Taxonomy" id="97028"/>
    <lineage>
        <taxon>Eukaryota</taxon>
        <taxon>Viridiplantae</taxon>
        <taxon>Streptophyta</taxon>
        <taxon>Embryophyta</taxon>
        <taxon>Tracheophyta</taxon>
        <taxon>Spermatophyta</taxon>
        <taxon>Magnoliopsida</taxon>
        <taxon>eudicotyledons</taxon>
        <taxon>Gunneridae</taxon>
        <taxon>Pentapetalae</taxon>
        <taxon>rosids</taxon>
        <taxon>fabids</taxon>
        <taxon>Fabales</taxon>
        <taxon>Fabaceae</taxon>
        <taxon>Papilionoideae</taxon>
        <taxon>50 kb inversion clade</taxon>
        <taxon>NPAAA clade</taxon>
        <taxon>Hologalegina</taxon>
        <taxon>IRL clade</taxon>
        <taxon>Trifolieae</taxon>
        <taxon>Trifolium</taxon>
    </lineage>
</organism>
<dbReference type="Proteomes" id="UP000265520">
    <property type="component" value="Unassembled WGS sequence"/>
</dbReference>
<accession>A0A392UZN3</accession>
<reference evidence="1 2" key="1">
    <citation type="journal article" date="2018" name="Front. Plant Sci.">
        <title>Red Clover (Trifolium pratense) and Zigzag Clover (T. medium) - A Picture of Genomic Similarities and Differences.</title>
        <authorList>
            <person name="Dluhosova J."/>
            <person name="Istvanek J."/>
            <person name="Nedelnik J."/>
            <person name="Repkova J."/>
        </authorList>
    </citation>
    <scope>NUCLEOTIDE SEQUENCE [LARGE SCALE GENOMIC DNA]</scope>
    <source>
        <strain evidence="2">cv. 10/8</strain>
        <tissue evidence="1">Leaf</tissue>
    </source>
</reference>
<feature type="non-terminal residue" evidence="1">
    <location>
        <position position="19"/>
    </location>
</feature>
<sequence>MRHPDARMETVIVSEFNQR</sequence>
<dbReference type="EMBL" id="LXQA010989465">
    <property type="protein sequence ID" value="MCI80175.1"/>
    <property type="molecule type" value="Genomic_DNA"/>
</dbReference>
<evidence type="ECO:0000313" key="1">
    <source>
        <dbReference type="EMBL" id="MCI80175.1"/>
    </source>
</evidence>
<evidence type="ECO:0000313" key="2">
    <source>
        <dbReference type="Proteomes" id="UP000265520"/>
    </source>
</evidence>
<proteinExistence type="predicted"/>
<protein>
    <submittedName>
        <fullName evidence="1">Uncharacterized protein</fullName>
    </submittedName>
</protein>
<name>A0A392UZN3_9FABA</name>
<comment type="caution">
    <text evidence="1">The sequence shown here is derived from an EMBL/GenBank/DDBJ whole genome shotgun (WGS) entry which is preliminary data.</text>
</comment>